<feature type="site" description="Important for substrate binding and specificity" evidence="8">
    <location>
        <position position="167"/>
    </location>
</feature>
<dbReference type="GO" id="GO:0016896">
    <property type="term" value="F:RNA exonuclease activity, producing 5'-phosphomonoesters"/>
    <property type="evidence" value="ECO:0007669"/>
    <property type="project" value="UniProtKB-UniRule"/>
</dbReference>
<feature type="site" description="Important for substrate binding and specificity" evidence="8">
    <location>
        <position position="50"/>
    </location>
</feature>
<evidence type="ECO:0000256" key="5">
    <source>
        <dbReference type="ARBA" id="ARBA00022801"/>
    </source>
</evidence>
<dbReference type="InterPro" id="IPR005987">
    <property type="entry name" value="RNase_T"/>
</dbReference>
<evidence type="ECO:0000313" key="12">
    <source>
        <dbReference type="Proteomes" id="UP000235861"/>
    </source>
</evidence>
<evidence type="ECO:0000256" key="6">
    <source>
        <dbReference type="ARBA" id="ARBA00022839"/>
    </source>
</evidence>
<dbReference type="FunFam" id="3.30.420.10:FF:000009">
    <property type="entry name" value="Ribonuclease T"/>
    <property type="match status" value="1"/>
</dbReference>
<feature type="active site" description="Proton donor/acceptor" evidence="8">
    <location>
        <position position="202"/>
    </location>
</feature>
<keyword evidence="6 8" id="KW-0269">Exonuclease</keyword>
<evidence type="ECO:0000256" key="1">
    <source>
        <dbReference type="ARBA" id="ARBA00011738"/>
    </source>
</evidence>
<keyword evidence="12" id="KW-1185">Reference proteome</keyword>
<feature type="region of interest" description="Disordered" evidence="9">
    <location>
        <begin position="228"/>
        <end position="248"/>
    </location>
</feature>
<dbReference type="Pfam" id="PF00929">
    <property type="entry name" value="RNase_T"/>
    <property type="match status" value="1"/>
</dbReference>
<name>A0A2H9U7Q8_9GAMM</name>
<feature type="binding site" evidence="8">
    <location>
        <position position="44"/>
    </location>
    <ligand>
        <name>Mg(2+)</name>
        <dbReference type="ChEBI" id="CHEBI:18420"/>
        <label>2</label>
        <note>catalytic</note>
    </ligand>
</feature>
<dbReference type="GO" id="GO:0005829">
    <property type="term" value="C:cytosol"/>
    <property type="evidence" value="ECO:0007669"/>
    <property type="project" value="TreeGrafter"/>
</dbReference>
<evidence type="ECO:0000256" key="7">
    <source>
        <dbReference type="ARBA" id="ARBA00022842"/>
    </source>
</evidence>
<dbReference type="Gene3D" id="3.30.420.10">
    <property type="entry name" value="Ribonuclease H-like superfamily/Ribonuclease H"/>
    <property type="match status" value="1"/>
</dbReference>
<dbReference type="GO" id="GO:0000287">
    <property type="term" value="F:magnesium ion binding"/>
    <property type="evidence" value="ECO:0007669"/>
    <property type="project" value="UniProtKB-UniRule"/>
</dbReference>
<feature type="site" description="Important for substrate binding and specificity" evidence="8">
    <location>
        <position position="145"/>
    </location>
</feature>
<keyword evidence="5 8" id="KW-0378">Hydrolase</keyword>
<comment type="similarity">
    <text evidence="8">Belongs to the RNase T family.</text>
</comment>
<feature type="binding site" evidence="8">
    <location>
        <position position="207"/>
    </location>
    <ligand>
        <name>Mg(2+)</name>
        <dbReference type="ChEBI" id="CHEBI:18420"/>
        <label>2</label>
        <note>catalytic</note>
    </ligand>
</feature>
<reference evidence="11 12" key="1">
    <citation type="submission" date="2017-11" db="EMBL/GenBank/DDBJ databases">
        <title>Draft genome sequence of environmental isolate Aeromonas cavernicola sp. nov. MDC 2508.</title>
        <authorList>
            <person name="Colston S.M."/>
            <person name="Navarro A."/>
            <person name="Martinez-Murcia A.J."/>
            <person name="Graf J."/>
        </authorList>
    </citation>
    <scope>NUCLEOTIDE SEQUENCE [LARGE SCALE GENOMIC DNA]</scope>
    <source>
        <strain evidence="11 12">MDC 2508</strain>
    </source>
</reference>
<dbReference type="Proteomes" id="UP000235861">
    <property type="component" value="Unassembled WGS sequence"/>
</dbReference>
<feature type="site" description="Important for substrate binding and specificity" evidence="8">
    <location>
        <position position="98"/>
    </location>
</feature>
<dbReference type="CDD" id="cd06134">
    <property type="entry name" value="RNaseT"/>
    <property type="match status" value="1"/>
</dbReference>
<dbReference type="GO" id="GO:0003676">
    <property type="term" value="F:nucleic acid binding"/>
    <property type="evidence" value="ECO:0007669"/>
    <property type="project" value="InterPro"/>
</dbReference>
<evidence type="ECO:0000259" key="10">
    <source>
        <dbReference type="SMART" id="SM00479"/>
    </source>
</evidence>
<evidence type="ECO:0000256" key="2">
    <source>
        <dbReference type="ARBA" id="ARBA00022694"/>
    </source>
</evidence>
<protein>
    <recommendedName>
        <fullName evidence="8">Ribonuclease T</fullName>
        <ecNumber evidence="8">3.1.13.-</ecNumber>
    </recommendedName>
    <alternativeName>
        <fullName evidence="8">Exoribonuclease T</fullName>
        <shortName evidence="8">RNase T</shortName>
    </alternativeName>
</protein>
<feature type="binding site" evidence="8">
    <location>
        <position position="44"/>
    </location>
    <ligand>
        <name>Mg(2+)</name>
        <dbReference type="ChEBI" id="CHEBI:18420"/>
        <label>1</label>
        <note>catalytic</note>
    </ligand>
</feature>
<proteinExistence type="inferred from homology"/>
<dbReference type="InterPro" id="IPR012337">
    <property type="entry name" value="RNaseH-like_sf"/>
</dbReference>
<evidence type="ECO:0000256" key="9">
    <source>
        <dbReference type="SAM" id="MobiDB-lite"/>
    </source>
</evidence>
<comment type="function">
    <text evidence="8">Trims short 3' overhangs of a variety of RNA species, leaving a one or two nucleotide 3' overhang. Responsible for the end-turnover of tRNA: specifically removes the terminal AMP residue from uncharged tRNA (tRNA-C-C-A). Also appears to be involved in tRNA biosynthesis.</text>
</comment>
<evidence type="ECO:0000256" key="3">
    <source>
        <dbReference type="ARBA" id="ARBA00022722"/>
    </source>
</evidence>
<dbReference type="InterPro" id="IPR036397">
    <property type="entry name" value="RNaseH_sf"/>
</dbReference>
<feature type="domain" description="Exonuclease" evidence="10">
    <location>
        <begin position="39"/>
        <end position="224"/>
    </location>
</feature>
<keyword evidence="7 8" id="KW-0460">Magnesium</keyword>
<dbReference type="PANTHER" id="PTHR30231:SF2">
    <property type="entry name" value="RIBONUCLEASE T"/>
    <property type="match status" value="1"/>
</dbReference>
<feature type="binding site" evidence="8">
    <location>
        <position position="202"/>
    </location>
    <ligand>
        <name>Mg(2+)</name>
        <dbReference type="ChEBI" id="CHEBI:18420"/>
        <label>2</label>
        <note>catalytic</note>
    </ligand>
</feature>
<evidence type="ECO:0000256" key="8">
    <source>
        <dbReference type="HAMAP-Rule" id="MF_00157"/>
    </source>
</evidence>
<sequence>MARQDKPALFCHNAASFHPDRDPMTDAVDTLKGRFRGFYPVVIDVETAGFNAKTDALLEIAAYTLQMDQQGWLVPDQLFHFHVMPFEGANLERAALEFTGIDPFNPLRGAVSEKEALTEIFKGIRKGMKESDCNRAIIVAHNANFDHSFVMAAAERAGLKRNPFHPFATFDTAALSGLALGQTVLAKACQSAHIPFDNKEAHSALYDTERTTLLFCHIVNRWKRLGGWPPPQVDNDSPAAADAAPPSP</sequence>
<dbReference type="NCBIfam" id="TIGR01298">
    <property type="entry name" value="RNaseT"/>
    <property type="match status" value="1"/>
</dbReference>
<keyword evidence="3 8" id="KW-0540">Nuclease</keyword>
<dbReference type="GO" id="GO:0045004">
    <property type="term" value="P:DNA replication proofreading"/>
    <property type="evidence" value="ECO:0007669"/>
    <property type="project" value="TreeGrafter"/>
</dbReference>
<comment type="cofactor">
    <cofactor evidence="8">
        <name>Mg(2+)</name>
        <dbReference type="ChEBI" id="CHEBI:18420"/>
    </cofactor>
    <text evidence="8">Binds two Mg(2+) per subunit. The active form of the enzyme binds two Mg(2+) ions in its active site. The first Mg(2+) forms only one salt bridge with the protein.</text>
</comment>
<evidence type="ECO:0000256" key="4">
    <source>
        <dbReference type="ARBA" id="ARBA00022723"/>
    </source>
</evidence>
<evidence type="ECO:0000313" key="11">
    <source>
        <dbReference type="EMBL" id="PJG60065.1"/>
    </source>
</evidence>
<organism evidence="11 12">
    <name type="scientific">Aeromonas cavernicola</name>
    <dbReference type="NCBI Taxonomy" id="1006623"/>
    <lineage>
        <taxon>Bacteria</taxon>
        <taxon>Pseudomonadati</taxon>
        <taxon>Pseudomonadota</taxon>
        <taxon>Gammaproteobacteria</taxon>
        <taxon>Aeromonadales</taxon>
        <taxon>Aeromonadaceae</taxon>
        <taxon>Aeromonas</taxon>
    </lineage>
</organism>
<dbReference type="EMBL" id="PGGC01000036">
    <property type="protein sequence ID" value="PJG60065.1"/>
    <property type="molecule type" value="Genomic_DNA"/>
</dbReference>
<feature type="compositionally biased region" description="Low complexity" evidence="9">
    <location>
        <begin position="236"/>
        <end position="248"/>
    </location>
</feature>
<comment type="subunit">
    <text evidence="1 8">Homodimer.</text>
</comment>
<comment type="caution">
    <text evidence="11">The sequence shown here is derived from an EMBL/GenBank/DDBJ whole genome shotgun (WGS) entry which is preliminary data.</text>
</comment>
<gene>
    <name evidence="8" type="primary">rnt</name>
    <name evidence="11" type="ORF">CUC53_03975</name>
</gene>
<keyword evidence="2 8" id="KW-0819">tRNA processing</keyword>
<dbReference type="PANTHER" id="PTHR30231">
    <property type="entry name" value="DNA POLYMERASE III SUBUNIT EPSILON"/>
    <property type="match status" value="1"/>
</dbReference>
<dbReference type="AlphaFoldDB" id="A0A2H9U7Q8"/>
<accession>A0A2H9U7Q8</accession>
<dbReference type="OrthoDB" id="9778264at2"/>
<dbReference type="EC" id="3.1.13.-" evidence="8"/>
<dbReference type="GO" id="GO:0008408">
    <property type="term" value="F:3'-5' exonuclease activity"/>
    <property type="evidence" value="ECO:0007669"/>
    <property type="project" value="TreeGrafter"/>
</dbReference>
<dbReference type="HAMAP" id="MF_00157">
    <property type="entry name" value="RNase_T"/>
    <property type="match status" value="1"/>
</dbReference>
<dbReference type="InterPro" id="IPR013520">
    <property type="entry name" value="Ribonucl_H"/>
</dbReference>
<dbReference type="SMART" id="SM00479">
    <property type="entry name" value="EXOIII"/>
    <property type="match status" value="1"/>
</dbReference>
<feature type="binding site" evidence="8">
    <location>
        <position position="46"/>
    </location>
    <ligand>
        <name>Mg(2+)</name>
        <dbReference type="ChEBI" id="CHEBI:18420"/>
        <label>2</label>
        <note>catalytic</note>
    </ligand>
</feature>
<dbReference type="GO" id="GO:0008033">
    <property type="term" value="P:tRNA processing"/>
    <property type="evidence" value="ECO:0007669"/>
    <property type="project" value="UniProtKB-KW"/>
</dbReference>
<dbReference type="SUPFAM" id="SSF53098">
    <property type="entry name" value="Ribonuclease H-like"/>
    <property type="match status" value="1"/>
</dbReference>
<keyword evidence="4 8" id="KW-0479">Metal-binding</keyword>